<dbReference type="AlphaFoldDB" id="A0A9D9EBX8"/>
<comment type="caution">
    <text evidence="2">The sequence shown here is derived from an EMBL/GenBank/DDBJ whole genome shotgun (WGS) entry which is preliminary data.</text>
</comment>
<dbReference type="Pfam" id="PF21189">
    <property type="entry name" value="PHA02142"/>
    <property type="match status" value="1"/>
</dbReference>
<feature type="domain" description="RNA ligase" evidence="1">
    <location>
        <begin position="183"/>
        <end position="355"/>
    </location>
</feature>
<evidence type="ECO:0000313" key="2">
    <source>
        <dbReference type="EMBL" id="MBO8443726.1"/>
    </source>
</evidence>
<evidence type="ECO:0000259" key="1">
    <source>
        <dbReference type="Pfam" id="PF09414"/>
    </source>
</evidence>
<dbReference type="InterPro" id="IPR021122">
    <property type="entry name" value="RNA_ligase_dom_REL/Rnl2"/>
</dbReference>
<dbReference type="Gene3D" id="3.30.470.30">
    <property type="entry name" value="DNA ligase/mRNA capping enzyme"/>
    <property type="match status" value="1"/>
</dbReference>
<proteinExistence type="predicted"/>
<dbReference type="Proteomes" id="UP000823633">
    <property type="component" value="Unassembled WGS sequence"/>
</dbReference>
<organism evidence="2 3">
    <name type="scientific">Candidatus Aphodenecus pullistercoris</name>
    <dbReference type="NCBI Taxonomy" id="2840669"/>
    <lineage>
        <taxon>Bacteria</taxon>
        <taxon>Pseudomonadati</taxon>
        <taxon>Spirochaetota</taxon>
        <taxon>Spirochaetia</taxon>
        <taxon>Spirochaetales</taxon>
        <taxon>Candidatus Aphodenecus</taxon>
    </lineage>
</organism>
<dbReference type="Gene3D" id="2.40.50.140">
    <property type="entry name" value="Nucleic acid-binding proteins"/>
    <property type="match status" value="1"/>
</dbReference>
<dbReference type="Pfam" id="PF09414">
    <property type="entry name" value="RNA_ligase"/>
    <property type="match status" value="1"/>
</dbReference>
<evidence type="ECO:0000313" key="3">
    <source>
        <dbReference type="Proteomes" id="UP000823633"/>
    </source>
</evidence>
<dbReference type="SUPFAM" id="SSF56091">
    <property type="entry name" value="DNA ligase/mRNA capping enzyme, catalytic domain"/>
    <property type="match status" value="1"/>
</dbReference>
<reference evidence="2" key="1">
    <citation type="submission" date="2020-10" db="EMBL/GenBank/DDBJ databases">
        <authorList>
            <person name="Gilroy R."/>
        </authorList>
    </citation>
    <scope>NUCLEOTIDE SEQUENCE</scope>
    <source>
        <strain evidence="2">11167</strain>
    </source>
</reference>
<name>A0A9D9EBX8_9SPIR</name>
<sequence length="358" mass="40604">MHDLAKIATIQAIEPIPGKDRIVLATVENYKSIVKKDEFKEGDRVIYVFYDAILPPRPEFEFLRTRCWSEKYQGFRIKPMKMGGVISEGLVVSTSLLGAKGDSLPVGTVVTKELGIRAYDPDAAAPKIEPRKAWWMRCKPLARLLRKLGFGKPKKAKGYPALIPKADEENIEKLWDSIRMRTDEFVITEKMEGSAAMYSLDRKGRLHCYSHNWEVGNSGIWGTVAKDREIRKALLTLRKAKGKDWAIEGEICGPGIQKNIYHFSGYRLFLYAAYRISDGRRASWKELKEISAITGLETVPFIRKGPVLPSLDEMLKDCEGKSCLPGCGDVPREGLVWRTEDGSLHFKCKSRPYKVWFA</sequence>
<accession>A0A9D9EBX8</accession>
<dbReference type="EMBL" id="JADIMU010000054">
    <property type="protein sequence ID" value="MBO8443726.1"/>
    <property type="molecule type" value="Genomic_DNA"/>
</dbReference>
<gene>
    <name evidence="2" type="ORF">IAC42_08255</name>
</gene>
<dbReference type="InterPro" id="IPR012340">
    <property type="entry name" value="NA-bd_OB-fold"/>
</dbReference>
<reference evidence="2" key="2">
    <citation type="journal article" date="2021" name="PeerJ">
        <title>Extensive microbial diversity within the chicken gut microbiome revealed by metagenomics and culture.</title>
        <authorList>
            <person name="Gilroy R."/>
            <person name="Ravi A."/>
            <person name="Getino M."/>
            <person name="Pursley I."/>
            <person name="Horton D.L."/>
            <person name="Alikhan N.F."/>
            <person name="Baker D."/>
            <person name="Gharbi K."/>
            <person name="Hall N."/>
            <person name="Watson M."/>
            <person name="Adriaenssens E.M."/>
            <person name="Foster-Nyarko E."/>
            <person name="Jarju S."/>
            <person name="Secka A."/>
            <person name="Antonio M."/>
            <person name="Oren A."/>
            <person name="Chaudhuri R.R."/>
            <person name="La Ragione R."/>
            <person name="Hildebrand F."/>
            <person name="Pallen M.J."/>
        </authorList>
    </citation>
    <scope>NUCLEOTIDE SEQUENCE</scope>
    <source>
        <strain evidence="2">11167</strain>
    </source>
</reference>
<protein>
    <recommendedName>
        <fullName evidence="1">RNA ligase domain-containing protein</fullName>
    </recommendedName>
</protein>